<evidence type="ECO:0008006" key="3">
    <source>
        <dbReference type="Google" id="ProtNLM"/>
    </source>
</evidence>
<dbReference type="Proteomes" id="UP001302349">
    <property type="component" value="Chromosome"/>
</dbReference>
<evidence type="ECO:0000313" key="1">
    <source>
        <dbReference type="EMBL" id="WOK05289.1"/>
    </source>
</evidence>
<dbReference type="InterPro" id="IPR025234">
    <property type="entry name" value="YjzH-like"/>
</dbReference>
<protein>
    <recommendedName>
        <fullName evidence="3">DUF4177 domain-containing protein</fullName>
    </recommendedName>
</protein>
<dbReference type="Pfam" id="PF13783">
    <property type="entry name" value="DUF4177"/>
    <property type="match status" value="1"/>
</dbReference>
<accession>A0ABZ0ILB9</accession>
<organism evidence="1 2">
    <name type="scientific">Imperialibacter roseus</name>
    <dbReference type="NCBI Taxonomy" id="1324217"/>
    <lineage>
        <taxon>Bacteria</taxon>
        <taxon>Pseudomonadati</taxon>
        <taxon>Bacteroidota</taxon>
        <taxon>Cytophagia</taxon>
        <taxon>Cytophagales</taxon>
        <taxon>Flammeovirgaceae</taxon>
        <taxon>Imperialibacter</taxon>
    </lineage>
</organism>
<name>A0ABZ0ILB9_9BACT</name>
<proteinExistence type="predicted"/>
<sequence>MEKYKFLQKGGFESLAKFEKKLNEMAASGWRVVNFTNDHGGYVVLLERIR</sequence>
<gene>
    <name evidence="1" type="ORF">RT717_19600</name>
</gene>
<dbReference type="EMBL" id="CP136051">
    <property type="protein sequence ID" value="WOK05289.1"/>
    <property type="molecule type" value="Genomic_DNA"/>
</dbReference>
<keyword evidence="2" id="KW-1185">Reference proteome</keyword>
<evidence type="ECO:0000313" key="2">
    <source>
        <dbReference type="Proteomes" id="UP001302349"/>
    </source>
</evidence>
<dbReference type="RefSeq" id="WP_317488050.1">
    <property type="nucleotide sequence ID" value="NZ_CP136051.1"/>
</dbReference>
<reference evidence="1 2" key="1">
    <citation type="journal article" date="2023" name="Microbiol. Resour. Announc.">
        <title>Complete Genome Sequence of Imperialibacter roseus strain P4T.</title>
        <authorList>
            <person name="Tizabi D.R."/>
            <person name="Bachvaroff T."/>
            <person name="Hill R.T."/>
        </authorList>
    </citation>
    <scope>NUCLEOTIDE SEQUENCE [LARGE SCALE GENOMIC DNA]</scope>
    <source>
        <strain evidence="1 2">P4T</strain>
    </source>
</reference>